<keyword evidence="3" id="KW-1185">Reference proteome</keyword>
<proteinExistence type="predicted"/>
<evidence type="ECO:0000313" key="2">
    <source>
        <dbReference type="EMBL" id="EEP60372.1"/>
    </source>
</evidence>
<protein>
    <submittedName>
        <fullName evidence="2">Uncharacterized protein</fullName>
    </submittedName>
</protein>
<name>C4FKM3_9AQUI</name>
<dbReference type="Proteomes" id="UP000005540">
    <property type="component" value="Unassembled WGS sequence"/>
</dbReference>
<sequence length="323" mass="37718">MKNLLRKLLVFVISFILIFSFPSFAKGGRGGIGRSLDKTSKVYVRDRNSALYELYKDSTSGYIILGMVAGYFLLTIGLATFATFSLTRELKSAKMQNNKKINSFSEDLYLEKINFAELRDDEPITVLKNNFSLISIFAKLLLFVFMLFLAILMTGTTILLIYKIREEPTYYVNYIELVFSIIVSILIIGFLNLSLTLFNLKYIKVYKNKIIQNAFIKWLPPFNRSINLDQKDLKIKIYIAPVYVYHIVFTDNLSLVRNLLSLFSLDFFYPKTIHMFFNTRTKFYSTCSSKDEVLRFINFLLEKIENAEDREKLEELKQILKAW</sequence>
<keyword evidence="1" id="KW-1133">Transmembrane helix</keyword>
<reference evidence="2 3" key="1">
    <citation type="submission" date="2009-04" db="EMBL/GenBank/DDBJ databases">
        <authorList>
            <person name="Reysenbach A.-L."/>
            <person name="Heidelberg J.F."/>
            <person name="Nelson W.C."/>
        </authorList>
    </citation>
    <scope>NUCLEOTIDE SEQUENCE [LARGE SCALE GENOMIC DNA]</scope>
    <source>
        <strain evidence="2 3">SS-5</strain>
    </source>
</reference>
<gene>
    <name evidence="2" type="ORF">SULYE_1123</name>
</gene>
<evidence type="ECO:0000256" key="1">
    <source>
        <dbReference type="SAM" id="Phobius"/>
    </source>
</evidence>
<dbReference type="EMBL" id="ABZS01000105">
    <property type="protein sequence ID" value="EEP60372.1"/>
    <property type="molecule type" value="Genomic_DNA"/>
</dbReference>
<feature type="transmembrane region" description="Helical" evidence="1">
    <location>
        <begin position="62"/>
        <end position="86"/>
    </location>
</feature>
<accession>C4FKM3</accession>
<dbReference type="RefSeq" id="WP_007547234.1">
    <property type="nucleotide sequence ID" value="NZ_ABZS01000105.1"/>
</dbReference>
<keyword evidence="1" id="KW-0812">Transmembrane</keyword>
<organism evidence="2 3">
    <name type="scientific">Sulfurihydrogenibium yellowstonense SS-5</name>
    <dbReference type="NCBI Taxonomy" id="432331"/>
    <lineage>
        <taxon>Bacteria</taxon>
        <taxon>Pseudomonadati</taxon>
        <taxon>Aquificota</taxon>
        <taxon>Aquificia</taxon>
        <taxon>Aquificales</taxon>
        <taxon>Hydrogenothermaceae</taxon>
        <taxon>Sulfurihydrogenibium</taxon>
    </lineage>
</organism>
<feature type="transmembrane region" description="Helical" evidence="1">
    <location>
        <begin position="140"/>
        <end position="162"/>
    </location>
</feature>
<feature type="transmembrane region" description="Helical" evidence="1">
    <location>
        <begin position="174"/>
        <end position="200"/>
    </location>
</feature>
<evidence type="ECO:0000313" key="3">
    <source>
        <dbReference type="Proteomes" id="UP000005540"/>
    </source>
</evidence>
<comment type="caution">
    <text evidence="2">The sequence shown here is derived from an EMBL/GenBank/DDBJ whole genome shotgun (WGS) entry which is preliminary data.</text>
</comment>
<dbReference type="AlphaFoldDB" id="C4FKM3"/>
<keyword evidence="1" id="KW-0472">Membrane</keyword>